<protein>
    <submittedName>
        <fullName evidence="4">Uncharacterized conserved protein, DUF305 family</fullName>
    </submittedName>
</protein>
<feature type="region of interest" description="Disordered" evidence="1">
    <location>
        <begin position="25"/>
        <end position="46"/>
    </location>
</feature>
<dbReference type="EMBL" id="LT629971">
    <property type="protein sequence ID" value="SEH52321.1"/>
    <property type="molecule type" value="Genomic_DNA"/>
</dbReference>
<dbReference type="STRING" id="370526.SAMN04489835_0927"/>
<reference evidence="5" key="1">
    <citation type="submission" date="2016-10" db="EMBL/GenBank/DDBJ databases">
        <authorList>
            <person name="Varghese N."/>
            <person name="Submissions S."/>
        </authorList>
    </citation>
    <scope>NUCLEOTIDE SEQUENCE [LARGE SCALE GENOMIC DNA]</scope>
    <source>
        <strain evidence="5">DSM 45405</strain>
    </source>
</reference>
<dbReference type="InterPro" id="IPR012347">
    <property type="entry name" value="Ferritin-like"/>
</dbReference>
<dbReference type="RefSeq" id="WP_157897586.1">
    <property type="nucleotide sequence ID" value="NZ_LT629971.1"/>
</dbReference>
<feature type="signal peptide" evidence="2">
    <location>
        <begin position="1"/>
        <end position="28"/>
    </location>
</feature>
<proteinExistence type="predicted"/>
<name>A0A1H6ITS4_MYCRU</name>
<evidence type="ECO:0000259" key="3">
    <source>
        <dbReference type="Pfam" id="PF03713"/>
    </source>
</evidence>
<dbReference type="OrthoDB" id="26872at2"/>
<dbReference type="Pfam" id="PF03713">
    <property type="entry name" value="DUF305"/>
    <property type="match status" value="1"/>
</dbReference>
<evidence type="ECO:0000256" key="1">
    <source>
        <dbReference type="SAM" id="MobiDB-lite"/>
    </source>
</evidence>
<feature type="domain" description="DUF305" evidence="3">
    <location>
        <begin position="54"/>
        <end position="199"/>
    </location>
</feature>
<feature type="chain" id="PRO_5009297897" evidence="2">
    <location>
        <begin position="29"/>
        <end position="201"/>
    </location>
</feature>
<evidence type="ECO:0000313" key="4">
    <source>
        <dbReference type="EMBL" id="SEH52321.1"/>
    </source>
</evidence>
<dbReference type="Gene3D" id="1.20.1260.10">
    <property type="match status" value="1"/>
</dbReference>
<dbReference type="PROSITE" id="PS51257">
    <property type="entry name" value="PROKAR_LIPOPROTEIN"/>
    <property type="match status" value="1"/>
</dbReference>
<dbReference type="PANTHER" id="PTHR36933">
    <property type="entry name" value="SLL0788 PROTEIN"/>
    <property type="match status" value="1"/>
</dbReference>
<dbReference type="Proteomes" id="UP000182915">
    <property type="component" value="Chromosome I"/>
</dbReference>
<dbReference type="InterPro" id="IPR005183">
    <property type="entry name" value="DUF305_CopM-like"/>
</dbReference>
<keyword evidence="2" id="KW-0732">Signal</keyword>
<organism evidence="4 5">
    <name type="scientific">Mycolicibacterium rutilum</name>
    <name type="common">Mycobacterium rutilum</name>
    <dbReference type="NCBI Taxonomy" id="370526"/>
    <lineage>
        <taxon>Bacteria</taxon>
        <taxon>Bacillati</taxon>
        <taxon>Actinomycetota</taxon>
        <taxon>Actinomycetes</taxon>
        <taxon>Mycobacteriales</taxon>
        <taxon>Mycobacteriaceae</taxon>
        <taxon>Mycolicibacterium</taxon>
    </lineage>
</organism>
<feature type="compositionally biased region" description="Basic and acidic residues" evidence="1">
    <location>
        <begin position="31"/>
        <end position="40"/>
    </location>
</feature>
<gene>
    <name evidence="4" type="ORF">SAMN04489835_0927</name>
</gene>
<accession>A0A1H6ITS4</accession>
<sequence>MSSLTARLAAVLLALATALLLSSCSSPASDGHTDHEHPDEPVITGEPAGYNADDVSFATNMIPHHEQAVELSALVPERSTNPEVKALAEQISGAQGPEIQTMKVLLVQWKENPDAGSGHEGHGADMQGMVDEATMTRLKSLTGAEFDTLWLQSMISHHQGAIEMAKAELANGENVDAKRLAQTIVDTQQAEINQMNQMLGG</sequence>
<dbReference type="AlphaFoldDB" id="A0A1H6ITS4"/>
<evidence type="ECO:0000256" key="2">
    <source>
        <dbReference type="SAM" id="SignalP"/>
    </source>
</evidence>
<keyword evidence="5" id="KW-1185">Reference proteome</keyword>
<evidence type="ECO:0000313" key="5">
    <source>
        <dbReference type="Proteomes" id="UP000182915"/>
    </source>
</evidence>
<dbReference type="PANTHER" id="PTHR36933:SF1">
    <property type="entry name" value="SLL0788 PROTEIN"/>
    <property type="match status" value="1"/>
</dbReference>